<evidence type="ECO:0000313" key="1">
    <source>
        <dbReference type="EMBL" id="KFB99331.1"/>
    </source>
</evidence>
<comment type="caution">
    <text evidence="1">The sequence shown here is derived from an EMBL/GenBank/DDBJ whole genome shotgun (WGS) entry which is preliminary data.</text>
</comment>
<accession>A0A084ZPD7</accession>
<gene>
    <name evidence="1" type="ORF">GTGU_04334</name>
</gene>
<name>A0A084ZPD7_9ENTR</name>
<dbReference type="OrthoDB" id="6519110at2"/>
<dbReference type="AlphaFoldDB" id="A0A084ZPD7"/>
<protein>
    <submittedName>
        <fullName evidence="1">YqeJ protein</fullName>
    </submittedName>
</protein>
<organism evidence="1 2">
    <name type="scientific">Trabulsiella guamensis ATCC 49490</name>
    <dbReference type="NCBI Taxonomy" id="1005994"/>
    <lineage>
        <taxon>Bacteria</taxon>
        <taxon>Pseudomonadati</taxon>
        <taxon>Pseudomonadota</taxon>
        <taxon>Gammaproteobacteria</taxon>
        <taxon>Enterobacterales</taxon>
        <taxon>Enterobacteriaceae</taxon>
        <taxon>Trabulsiella</taxon>
    </lineage>
</organism>
<proteinExistence type="predicted"/>
<reference evidence="2" key="1">
    <citation type="submission" date="2014-05" db="EMBL/GenBank/DDBJ databases">
        <title>ATOL: Assembling a taxonomically balanced genome-scale reconstruction of the evolutionary history of the Enterobacteriaceae.</title>
        <authorList>
            <person name="Plunkett G. III"/>
            <person name="Neeno-Eckwall E.C."/>
            <person name="Glasner J.D."/>
            <person name="Perna N.T."/>
        </authorList>
    </citation>
    <scope>NUCLEOTIDE SEQUENCE [LARGE SCALE GENOMIC DNA]</scope>
    <source>
        <strain evidence="2">ATCC 49490</strain>
    </source>
</reference>
<dbReference type="EMBL" id="JMTB01000117">
    <property type="protein sequence ID" value="KFB99331.1"/>
    <property type="molecule type" value="Genomic_DNA"/>
</dbReference>
<keyword evidence="2" id="KW-1185">Reference proteome</keyword>
<sequence>MKKNEKKKYSLLLIIITFMISASAYLFNINKKEKYVNCIARMVYVQGAITQHLTLSFMFNRDDLSGVVHIEGVQLQSNVSEGFINRNIHFSYKKNEENFILTATEVRTIKGESLSQDEIQRTFPAFYSTANSKITYTISGQKNEGYLFLIAGTPRFFCEK</sequence>
<evidence type="ECO:0000313" key="2">
    <source>
        <dbReference type="Proteomes" id="UP000028630"/>
    </source>
</evidence>
<dbReference type="Proteomes" id="UP000028630">
    <property type="component" value="Unassembled WGS sequence"/>
</dbReference>
<dbReference type="RefSeq" id="WP_038162147.1">
    <property type="nucleotide sequence ID" value="NZ_JMTB01000117.1"/>
</dbReference>